<evidence type="ECO:0000256" key="1">
    <source>
        <dbReference type="ARBA" id="ARBA00022614"/>
    </source>
</evidence>
<evidence type="ECO:0000256" key="4">
    <source>
        <dbReference type="ARBA" id="ARBA00022821"/>
    </source>
</evidence>
<name>A0A1U7ZSP0_NELNU</name>
<dbReference type="InterPro" id="IPR002182">
    <property type="entry name" value="NB-ARC"/>
</dbReference>
<dbReference type="PRINTS" id="PR00364">
    <property type="entry name" value="DISEASERSIST"/>
</dbReference>
<dbReference type="Gene3D" id="1.10.10.10">
    <property type="entry name" value="Winged helix-like DNA-binding domain superfamily/Winged helix DNA-binding domain"/>
    <property type="match status" value="1"/>
</dbReference>
<dbReference type="FunFam" id="3.40.50.300:FF:001091">
    <property type="entry name" value="Probable disease resistance protein At1g61300"/>
    <property type="match status" value="1"/>
</dbReference>
<keyword evidence="5" id="KW-0067">ATP-binding</keyword>
<dbReference type="eggNOG" id="KOG4658">
    <property type="taxonomic scope" value="Eukaryota"/>
</dbReference>
<evidence type="ECO:0000256" key="3">
    <source>
        <dbReference type="ARBA" id="ARBA00022741"/>
    </source>
</evidence>
<evidence type="ECO:0000259" key="8">
    <source>
        <dbReference type="Pfam" id="PF23247"/>
    </source>
</evidence>
<dbReference type="OrthoDB" id="1896560at2759"/>
<keyword evidence="4" id="KW-0611">Plant defense</keyword>
<feature type="domain" description="Disease resistance protein At4g27190-like leucine-rich repeats" evidence="8">
    <location>
        <begin position="943"/>
        <end position="1052"/>
    </location>
</feature>
<dbReference type="Pfam" id="PF18052">
    <property type="entry name" value="Rx_N"/>
    <property type="match status" value="1"/>
</dbReference>
<dbReference type="InterPro" id="IPR041118">
    <property type="entry name" value="Rx_N"/>
</dbReference>
<dbReference type="InterPro" id="IPR038005">
    <property type="entry name" value="RX-like_CC"/>
</dbReference>
<dbReference type="InterPro" id="IPR003591">
    <property type="entry name" value="Leu-rich_rpt_typical-subtyp"/>
</dbReference>
<dbReference type="SUPFAM" id="SSF52058">
    <property type="entry name" value="L domain-like"/>
    <property type="match status" value="2"/>
</dbReference>
<dbReference type="Pfam" id="PF23247">
    <property type="entry name" value="LRR_RPS2"/>
    <property type="match status" value="1"/>
</dbReference>
<evidence type="ECO:0000313" key="11">
    <source>
        <dbReference type="Proteomes" id="UP000189703"/>
    </source>
</evidence>
<protein>
    <submittedName>
        <fullName evidence="12">Disease resistance protein RGA1</fullName>
    </submittedName>
</protein>
<dbReference type="GeneID" id="104593618"/>
<dbReference type="FunFam" id="1.10.10.10:FF:000322">
    <property type="entry name" value="Probable disease resistance protein At1g63360"/>
    <property type="match status" value="1"/>
</dbReference>
<dbReference type="Pfam" id="PF25019">
    <property type="entry name" value="LRR_R13L1-DRL21"/>
    <property type="match status" value="1"/>
</dbReference>
<dbReference type="GO" id="GO:0043531">
    <property type="term" value="F:ADP binding"/>
    <property type="evidence" value="ECO:0007669"/>
    <property type="project" value="InterPro"/>
</dbReference>
<dbReference type="GO" id="GO:0005524">
    <property type="term" value="F:ATP binding"/>
    <property type="evidence" value="ECO:0007669"/>
    <property type="project" value="UniProtKB-KW"/>
</dbReference>
<reference evidence="12" key="1">
    <citation type="submission" date="2025-08" db="UniProtKB">
        <authorList>
            <consortium name="RefSeq"/>
        </authorList>
    </citation>
    <scope>IDENTIFICATION</scope>
</reference>
<dbReference type="InterPro" id="IPR032675">
    <property type="entry name" value="LRR_dom_sf"/>
</dbReference>
<dbReference type="OMA" id="FCHTRIT"/>
<dbReference type="PANTHER" id="PTHR36766:SF40">
    <property type="entry name" value="DISEASE RESISTANCE PROTEIN RGA3"/>
    <property type="match status" value="1"/>
</dbReference>
<dbReference type="Gene3D" id="1.10.8.430">
    <property type="entry name" value="Helical domain of apoptotic protease-activating factors"/>
    <property type="match status" value="1"/>
</dbReference>
<dbReference type="InterPro" id="IPR056789">
    <property type="entry name" value="LRR_R13L1-DRL21"/>
</dbReference>
<dbReference type="InterPro" id="IPR058922">
    <property type="entry name" value="WHD_DRP"/>
</dbReference>
<dbReference type="GO" id="GO:0051707">
    <property type="term" value="P:response to other organism"/>
    <property type="evidence" value="ECO:0007669"/>
    <property type="project" value="UniProtKB-ARBA"/>
</dbReference>
<evidence type="ECO:0000259" key="6">
    <source>
        <dbReference type="Pfam" id="PF00931"/>
    </source>
</evidence>
<dbReference type="Pfam" id="PF23559">
    <property type="entry name" value="WHD_DRP"/>
    <property type="match status" value="1"/>
</dbReference>
<evidence type="ECO:0000313" key="12">
    <source>
        <dbReference type="RefSeq" id="XP_010251864.1"/>
    </source>
</evidence>
<dbReference type="Pfam" id="PF13855">
    <property type="entry name" value="LRR_8"/>
    <property type="match status" value="1"/>
</dbReference>
<dbReference type="InterPro" id="IPR027417">
    <property type="entry name" value="P-loop_NTPase"/>
</dbReference>
<evidence type="ECO:0000256" key="5">
    <source>
        <dbReference type="ARBA" id="ARBA00022840"/>
    </source>
</evidence>
<feature type="domain" description="NB-ARC" evidence="6">
    <location>
        <begin position="173"/>
        <end position="343"/>
    </location>
</feature>
<feature type="domain" description="R13L1/DRL21-like LRR repeat region" evidence="10">
    <location>
        <begin position="684"/>
        <end position="812"/>
    </location>
</feature>
<dbReference type="SUPFAM" id="SSF52540">
    <property type="entry name" value="P-loop containing nucleoside triphosphate hydrolases"/>
    <property type="match status" value="1"/>
</dbReference>
<evidence type="ECO:0000256" key="2">
    <source>
        <dbReference type="ARBA" id="ARBA00022737"/>
    </source>
</evidence>
<dbReference type="GO" id="GO:0006952">
    <property type="term" value="P:defense response"/>
    <property type="evidence" value="ECO:0007669"/>
    <property type="project" value="UniProtKB-KW"/>
</dbReference>
<dbReference type="PANTHER" id="PTHR36766">
    <property type="entry name" value="PLANT BROAD-SPECTRUM MILDEW RESISTANCE PROTEIN RPW8"/>
    <property type="match status" value="1"/>
</dbReference>
<dbReference type="Gene3D" id="3.80.10.10">
    <property type="entry name" value="Ribonuclease Inhibitor"/>
    <property type="match status" value="3"/>
</dbReference>
<dbReference type="Pfam" id="PF00931">
    <property type="entry name" value="NB-ARC"/>
    <property type="match status" value="1"/>
</dbReference>
<evidence type="ECO:0000259" key="10">
    <source>
        <dbReference type="Pfam" id="PF25019"/>
    </source>
</evidence>
<dbReference type="InterPro" id="IPR057135">
    <property type="entry name" value="At4g27190-like_LRR"/>
</dbReference>
<keyword evidence="3" id="KW-0547">Nucleotide-binding</keyword>
<proteinExistence type="predicted"/>
<gene>
    <name evidence="12" type="primary">LOC104593618</name>
</gene>
<feature type="domain" description="Disease resistance N-terminal" evidence="7">
    <location>
        <begin position="9"/>
        <end position="97"/>
    </location>
</feature>
<evidence type="ECO:0000259" key="9">
    <source>
        <dbReference type="Pfam" id="PF23559"/>
    </source>
</evidence>
<keyword evidence="2" id="KW-0677">Repeat</keyword>
<organism evidence="11 12">
    <name type="scientific">Nelumbo nucifera</name>
    <name type="common">Sacred lotus</name>
    <dbReference type="NCBI Taxonomy" id="4432"/>
    <lineage>
        <taxon>Eukaryota</taxon>
        <taxon>Viridiplantae</taxon>
        <taxon>Streptophyta</taxon>
        <taxon>Embryophyta</taxon>
        <taxon>Tracheophyta</taxon>
        <taxon>Spermatophyta</taxon>
        <taxon>Magnoliopsida</taxon>
        <taxon>Proteales</taxon>
        <taxon>Nelumbonaceae</taxon>
        <taxon>Nelumbo</taxon>
    </lineage>
</organism>
<dbReference type="FunCoup" id="A0A1U7ZSP0">
    <property type="interactions" value="546"/>
</dbReference>
<dbReference type="Gene3D" id="3.40.50.300">
    <property type="entry name" value="P-loop containing nucleotide triphosphate hydrolases"/>
    <property type="match status" value="1"/>
</dbReference>
<keyword evidence="11" id="KW-1185">Reference proteome</keyword>
<dbReference type="KEGG" id="nnu:104593618"/>
<dbReference type="PROSITE" id="PS51450">
    <property type="entry name" value="LRR"/>
    <property type="match status" value="1"/>
</dbReference>
<dbReference type="CDD" id="cd14798">
    <property type="entry name" value="RX-CC_like"/>
    <property type="match status" value="1"/>
</dbReference>
<dbReference type="Proteomes" id="UP000189703">
    <property type="component" value="Unplaced"/>
</dbReference>
<accession>A0A1U7ZSP0</accession>
<dbReference type="InterPro" id="IPR036388">
    <property type="entry name" value="WH-like_DNA-bd_sf"/>
</dbReference>
<keyword evidence="1" id="KW-0433">Leucine-rich repeat</keyword>
<dbReference type="AlphaFoldDB" id="A0A1U7ZSP0"/>
<dbReference type="InterPro" id="IPR042197">
    <property type="entry name" value="Apaf_helical"/>
</dbReference>
<dbReference type="Gene3D" id="1.20.5.4130">
    <property type="match status" value="1"/>
</dbReference>
<dbReference type="RefSeq" id="XP_010251864.1">
    <property type="nucleotide sequence ID" value="XM_010253562.2"/>
</dbReference>
<dbReference type="SMART" id="SM00369">
    <property type="entry name" value="LRR_TYP"/>
    <property type="match status" value="2"/>
</dbReference>
<feature type="domain" description="Disease resistance protein winged helix" evidence="9">
    <location>
        <begin position="430"/>
        <end position="500"/>
    </location>
</feature>
<dbReference type="InterPro" id="IPR001611">
    <property type="entry name" value="Leu-rich_rpt"/>
</dbReference>
<sequence length="1110" mass="127258">MANAILSAFLQVVFENLASPVIEEFGLLLGVDKELKGLSRTLLRIRAALNDAEEREIKEEAVKIWLRDLKDVAYEVDDLLDEVATKALESKVHAGFQSDNNQVTSFFSSFNSSQLLCQIGLAHRIREISDKLCEIRKESSDLRLREVGDKRIGIKERPQTSSLIDESFIFGREAEKREIIELLLSENYRGQDISVIPIVGMGGLGKTTLAQLVYNDERVKKHFELRMWIFVTEDFDVRRLTKSIIESATRKTFELMDLDPLQVTLEEILSDKRFLLVLDDVWNEKSKDWDALRVPFRVGERGSKIIVTTRSKIVSSIMGTISSYHLPGLSDEHCWLLFAQRAFLDGILDVHPNLVKIGKEIVKKCQGLPLAAKTLGGLLHSKTDENEWEVILNSKIWDLPEGFNDILPALKLSYHHLPGHLKRCFVYCSIFPKDYVFDKQKLVQLWMAEGYIISDGIKRMEDIGNQYFDDLLWRSFFQHSYNYEKRQSIYTMHDLIHELAQSIAADECLKVEDNRPYSISRRLHYLSLLSENIDPTVFEVFYKCRILRTFLLLHEHPTNIEHVPPNLFLKLRSLRVLDLSHTRITELPSSVDNLTHLRYLDLSQTLIKILPESFCKLYNLQTLKLRGCYELLELPKNTMNLINLRHLEIEIYSRLISMPPHIGRLTNLQTLSTFTVGKDEECGIGQLKNMMNLRGSLAITKLENILKLEETQEGKLLNKHYIHKLELIWSRGEAINLRDGVAEHQVLEGLKPHENLKELTIRDYCGFKFPSWVCDPSFSNLVSLRLLYCRKCEFLPPLGQLPFLKCLYIGAMNKVKYVDHEFCGDGAVKGFPSLESLTFASMPFLEQWTGPNGGEFPCLSEITFTLCPKLRVILHFPSTTTTVQISNCRRLTTLPSLPSIRNLVVQYCDEMLLRSLPQLMNLSSLDISGFPELISLPQELLYSLTALKELDISYCEGLRSLSENQGLQHLSSLEHLEISECPSLISLAEEVLPTTLKHFEISNCPNLRSLPKKMGNLSSLQDIEIRECQQLEHLPEGIQNLTSLQLLEIWGCPQILSFPEDRLPDNLQHLSISKCPQLVVRCQDHCGEDWHKISHVPTILIDGKRKSPNC</sequence>
<evidence type="ECO:0000259" key="7">
    <source>
        <dbReference type="Pfam" id="PF18052"/>
    </source>
</evidence>